<evidence type="ECO:0000313" key="2">
    <source>
        <dbReference type="Proteomes" id="UP000184536"/>
    </source>
</evidence>
<reference evidence="2" key="1">
    <citation type="submission" date="2016-11" db="EMBL/GenBank/DDBJ databases">
        <authorList>
            <person name="Varghese N."/>
            <person name="Submissions S."/>
        </authorList>
    </citation>
    <scope>NUCLEOTIDE SEQUENCE [LARGE SCALE GENOMIC DNA]</scope>
    <source>
        <strain evidence="2">DSM 17957</strain>
    </source>
</reference>
<dbReference type="InterPro" id="IPR011050">
    <property type="entry name" value="Pectin_lyase_fold/virulence"/>
</dbReference>
<organism evidence="1 2">
    <name type="scientific">Geosporobacter subterraneus DSM 17957</name>
    <dbReference type="NCBI Taxonomy" id="1121919"/>
    <lineage>
        <taxon>Bacteria</taxon>
        <taxon>Bacillati</taxon>
        <taxon>Bacillota</taxon>
        <taxon>Clostridia</taxon>
        <taxon>Peptostreptococcales</taxon>
        <taxon>Thermotaleaceae</taxon>
        <taxon>Geosporobacter</taxon>
    </lineage>
</organism>
<keyword evidence="2" id="KW-1185">Reference proteome</keyword>
<dbReference type="EMBL" id="FQZV01000037">
    <property type="protein sequence ID" value="SHJ71571.1"/>
    <property type="molecule type" value="Genomic_DNA"/>
</dbReference>
<dbReference type="Gene3D" id="2.160.20.10">
    <property type="entry name" value="Single-stranded right-handed beta-helix, Pectin lyase-like"/>
    <property type="match status" value="1"/>
</dbReference>
<proteinExistence type="predicted"/>
<dbReference type="InterPro" id="IPR012334">
    <property type="entry name" value="Pectin_lyas_fold"/>
</dbReference>
<evidence type="ECO:0000313" key="1">
    <source>
        <dbReference type="EMBL" id="SHJ71571.1"/>
    </source>
</evidence>
<sequence length="356" mass="40524">MRRYLAVLLLVGCFFIIEGYSQEETTVQQSAYDEVYYSTKSGDNYFDDIRVALDKVASGGTVYIEKQLDLTKRLVIEKPVHIKFLSPEYIKAPQNISIFYLSPSRKIQSFSVEGMQLKGVGITGIDGWAEKIAVKNSNFENCIPIKMNDVWGDYRADFINCTFINSDLSVNPSKCTLELGLYDSHFSASTQNPKYILLKNNTLYAEGNTFHRMTILVELNGTAVGAFSKNTFTGNDGRITISGNAKGLLFRKNNFLKVMTPMIKNGTGDTLDFKENWWGNRKGPKPGTMEGKVDSSRWALFDNFSRFAEDPYTLEDLREACARIEDVWKGDSWLYDLDENEEIDLLDVFMILRMIR</sequence>
<dbReference type="AlphaFoldDB" id="A0A1M6LK49"/>
<accession>A0A1M6LK49</accession>
<name>A0A1M6LK49_9FIRM</name>
<gene>
    <name evidence="1" type="ORF">SAMN02745975_02700</name>
</gene>
<dbReference type="OrthoDB" id="1952366at2"/>
<dbReference type="Proteomes" id="UP000184536">
    <property type="component" value="Unassembled WGS sequence"/>
</dbReference>
<protein>
    <recommendedName>
        <fullName evidence="3">Pectate lyase C</fullName>
    </recommendedName>
</protein>
<dbReference type="SUPFAM" id="SSF51126">
    <property type="entry name" value="Pectin lyase-like"/>
    <property type="match status" value="1"/>
</dbReference>
<evidence type="ECO:0008006" key="3">
    <source>
        <dbReference type="Google" id="ProtNLM"/>
    </source>
</evidence>
<dbReference type="RefSeq" id="WP_110941788.1">
    <property type="nucleotide sequence ID" value="NZ_FQZV01000037.1"/>
</dbReference>